<dbReference type="InterPro" id="IPR001214">
    <property type="entry name" value="SET_dom"/>
</dbReference>
<dbReference type="PANTHER" id="PTHR22884">
    <property type="entry name" value="SET DOMAIN PROTEINS"/>
    <property type="match status" value="1"/>
</dbReference>
<dbReference type="GO" id="GO:0005694">
    <property type="term" value="C:chromosome"/>
    <property type="evidence" value="ECO:0007669"/>
    <property type="project" value="UniProtKB-SubCell"/>
</dbReference>
<name>A0A1F6DGV3_9BACT</name>
<evidence type="ECO:0000259" key="6">
    <source>
        <dbReference type="PROSITE" id="PS50280"/>
    </source>
</evidence>
<dbReference type="SMART" id="SM00317">
    <property type="entry name" value="SET"/>
    <property type="match status" value="1"/>
</dbReference>
<comment type="caution">
    <text evidence="7">The sequence shown here is derived from an EMBL/GenBank/DDBJ whole genome shotgun (WGS) entry which is preliminary data.</text>
</comment>
<comment type="subcellular location">
    <subcellularLocation>
        <location evidence="1">Chromosome</location>
    </subcellularLocation>
</comment>
<gene>
    <name evidence="7" type="ORF">A2765_03475</name>
</gene>
<dbReference type="AlphaFoldDB" id="A0A1F6DGV3"/>
<evidence type="ECO:0000256" key="5">
    <source>
        <dbReference type="ARBA" id="ARBA00022691"/>
    </source>
</evidence>
<dbReference type="SUPFAM" id="SSF82199">
    <property type="entry name" value="SET domain"/>
    <property type="match status" value="1"/>
</dbReference>
<reference evidence="7 8" key="1">
    <citation type="journal article" date="2016" name="Nat. Commun.">
        <title>Thousands of microbial genomes shed light on interconnected biogeochemical processes in an aquifer system.</title>
        <authorList>
            <person name="Anantharaman K."/>
            <person name="Brown C.T."/>
            <person name="Hug L.A."/>
            <person name="Sharon I."/>
            <person name="Castelle C.J."/>
            <person name="Probst A.J."/>
            <person name="Thomas B.C."/>
            <person name="Singh A."/>
            <person name="Wilkins M.J."/>
            <person name="Karaoz U."/>
            <person name="Brodie E.L."/>
            <person name="Williams K.H."/>
            <person name="Hubbard S.S."/>
            <person name="Banfield J.F."/>
        </authorList>
    </citation>
    <scope>NUCLEOTIDE SEQUENCE [LARGE SCALE GENOMIC DNA]</scope>
</reference>
<keyword evidence="2" id="KW-0158">Chromosome</keyword>
<dbReference type="Pfam" id="PF00856">
    <property type="entry name" value="SET"/>
    <property type="match status" value="1"/>
</dbReference>
<evidence type="ECO:0000313" key="7">
    <source>
        <dbReference type="EMBL" id="OGG60611.1"/>
    </source>
</evidence>
<feature type="domain" description="SET" evidence="6">
    <location>
        <begin position="13"/>
        <end position="116"/>
    </location>
</feature>
<dbReference type="PROSITE" id="PS50280">
    <property type="entry name" value="SET"/>
    <property type="match status" value="1"/>
</dbReference>
<protein>
    <submittedName>
        <fullName evidence="7">SET domain-containing protein-lysine N-methyltransferase</fullName>
    </submittedName>
</protein>
<evidence type="ECO:0000256" key="1">
    <source>
        <dbReference type="ARBA" id="ARBA00004286"/>
    </source>
</evidence>
<proteinExistence type="predicted"/>
<keyword evidence="5" id="KW-0949">S-adenosyl-L-methionine</keyword>
<dbReference type="Gene3D" id="2.170.270.10">
    <property type="entry name" value="SET domain"/>
    <property type="match status" value="1"/>
</dbReference>
<evidence type="ECO:0000256" key="2">
    <source>
        <dbReference type="ARBA" id="ARBA00022454"/>
    </source>
</evidence>
<dbReference type="GO" id="GO:0032259">
    <property type="term" value="P:methylation"/>
    <property type="evidence" value="ECO:0007669"/>
    <property type="project" value="UniProtKB-KW"/>
</dbReference>
<dbReference type="EMBL" id="MFLA01000004">
    <property type="protein sequence ID" value="OGG60611.1"/>
    <property type="molecule type" value="Genomic_DNA"/>
</dbReference>
<accession>A0A1F6DGV3</accession>
<dbReference type="GO" id="GO:0008168">
    <property type="term" value="F:methyltransferase activity"/>
    <property type="evidence" value="ECO:0007669"/>
    <property type="project" value="UniProtKB-KW"/>
</dbReference>
<organism evidence="7 8">
    <name type="scientific">Candidatus Kaiserbacteria bacterium RIFCSPHIGHO2_01_FULL_56_24</name>
    <dbReference type="NCBI Taxonomy" id="1798487"/>
    <lineage>
        <taxon>Bacteria</taxon>
        <taxon>Candidatus Kaiseribacteriota</taxon>
    </lineage>
</organism>
<dbReference type="Proteomes" id="UP000176377">
    <property type="component" value="Unassembled WGS sequence"/>
</dbReference>
<sequence>MKKLPSLFQPKDFKLRVKRSRSGCGLFAGRIIPKGVCIIEYTGRPASKRQIEEDRGKYLFWTSSKTMIDGNIPSNAARFINHSCAPNCEIDIRDKRVFVFSKRRIKPGEELDYDYDTEYFERHIRPIGCTCAKCTSKAKIVMKHRTA</sequence>
<evidence type="ECO:0000256" key="4">
    <source>
        <dbReference type="ARBA" id="ARBA00022679"/>
    </source>
</evidence>
<keyword evidence="4 7" id="KW-0808">Transferase</keyword>
<dbReference type="InterPro" id="IPR046341">
    <property type="entry name" value="SET_dom_sf"/>
</dbReference>
<dbReference type="InterPro" id="IPR050777">
    <property type="entry name" value="SET2_Histone-Lys_MeTrsfase"/>
</dbReference>
<keyword evidence="3 7" id="KW-0489">Methyltransferase</keyword>
<evidence type="ECO:0000313" key="8">
    <source>
        <dbReference type="Proteomes" id="UP000176377"/>
    </source>
</evidence>
<evidence type="ECO:0000256" key="3">
    <source>
        <dbReference type="ARBA" id="ARBA00022603"/>
    </source>
</evidence>